<keyword evidence="1" id="KW-0472">Membrane</keyword>
<sequence length="121" mass="13235">MTRRYVRHLILGLLAYAVLLATAMALLGQTSGVLRWVVMLLPLPALVAVAWAVIRWIREADELQGRIAVEGMAIGFAIGSLATFGYGLLQIAGAPQVSWLLVWPVYAAGWLIGRFVAGRRY</sequence>
<keyword evidence="3" id="KW-1185">Reference proteome</keyword>
<dbReference type="EMBL" id="JACBZS010000001">
    <property type="protein sequence ID" value="NYI71224.1"/>
    <property type="molecule type" value="Genomic_DNA"/>
</dbReference>
<feature type="transmembrane region" description="Helical" evidence="1">
    <location>
        <begin position="69"/>
        <end position="91"/>
    </location>
</feature>
<dbReference type="AlphaFoldDB" id="A0A7Z0IL30"/>
<reference evidence="2 3" key="1">
    <citation type="submission" date="2020-07" db="EMBL/GenBank/DDBJ databases">
        <title>Sequencing the genomes of 1000 actinobacteria strains.</title>
        <authorList>
            <person name="Klenk H.-P."/>
        </authorList>
    </citation>
    <scope>NUCLEOTIDE SEQUENCE [LARGE SCALE GENOMIC DNA]</scope>
    <source>
        <strain evidence="2 3">DSM 103164</strain>
    </source>
</reference>
<comment type="caution">
    <text evidence="2">The sequence shown here is derived from an EMBL/GenBank/DDBJ whole genome shotgun (WGS) entry which is preliminary data.</text>
</comment>
<organism evidence="2 3">
    <name type="scientific">Naumannella cuiyingiana</name>
    <dbReference type="NCBI Taxonomy" id="1347891"/>
    <lineage>
        <taxon>Bacteria</taxon>
        <taxon>Bacillati</taxon>
        <taxon>Actinomycetota</taxon>
        <taxon>Actinomycetes</taxon>
        <taxon>Propionibacteriales</taxon>
        <taxon>Propionibacteriaceae</taxon>
        <taxon>Naumannella</taxon>
    </lineage>
</organism>
<evidence type="ECO:0000256" key="1">
    <source>
        <dbReference type="SAM" id="Phobius"/>
    </source>
</evidence>
<keyword evidence="1" id="KW-0812">Transmembrane</keyword>
<feature type="transmembrane region" description="Helical" evidence="1">
    <location>
        <begin position="97"/>
        <end position="117"/>
    </location>
</feature>
<gene>
    <name evidence="2" type="ORF">GGQ54_001784</name>
</gene>
<name>A0A7Z0IL30_9ACTN</name>
<feature type="transmembrane region" description="Helical" evidence="1">
    <location>
        <begin position="35"/>
        <end position="57"/>
    </location>
</feature>
<dbReference type="Proteomes" id="UP000527616">
    <property type="component" value="Unassembled WGS sequence"/>
</dbReference>
<protein>
    <submittedName>
        <fullName evidence="2">Cation transport ATPase</fullName>
    </submittedName>
</protein>
<evidence type="ECO:0000313" key="2">
    <source>
        <dbReference type="EMBL" id="NYI71224.1"/>
    </source>
</evidence>
<evidence type="ECO:0000313" key="3">
    <source>
        <dbReference type="Proteomes" id="UP000527616"/>
    </source>
</evidence>
<dbReference type="RefSeq" id="WP_179445074.1">
    <property type="nucleotide sequence ID" value="NZ_JACBZS010000001.1"/>
</dbReference>
<proteinExistence type="predicted"/>
<accession>A0A7Z0IL30</accession>
<keyword evidence="1" id="KW-1133">Transmembrane helix</keyword>